<evidence type="ECO:0000313" key="3">
    <source>
        <dbReference type="Proteomes" id="UP000267469"/>
    </source>
</evidence>
<dbReference type="Proteomes" id="UP000267469">
    <property type="component" value="Unassembled WGS sequence"/>
</dbReference>
<accession>A0A3N0EU30</accession>
<keyword evidence="3" id="KW-1185">Reference proteome</keyword>
<proteinExistence type="predicted"/>
<evidence type="ECO:0000256" key="1">
    <source>
        <dbReference type="SAM" id="Phobius"/>
    </source>
</evidence>
<keyword evidence="1" id="KW-0472">Membrane</keyword>
<evidence type="ECO:0000313" key="2">
    <source>
        <dbReference type="EMBL" id="RNL91321.1"/>
    </source>
</evidence>
<keyword evidence="1" id="KW-0812">Transmembrane</keyword>
<comment type="caution">
    <text evidence="2">The sequence shown here is derived from an EMBL/GenBank/DDBJ whole genome shotgun (WGS) entry which is preliminary data.</text>
</comment>
<dbReference type="AlphaFoldDB" id="A0A3N0EU30"/>
<reference evidence="2 3" key="1">
    <citation type="submission" date="2018-10" db="EMBL/GenBank/DDBJ databases">
        <title>Sinomicrobium pectinilyticum sp. nov., a pectinase-producing bacterium isolated from alkaline and saline soil, and emended description of the genus Sinomicrobium.</title>
        <authorList>
            <person name="Cheng B."/>
            <person name="Li C."/>
            <person name="Lai Q."/>
            <person name="Du M."/>
            <person name="Shao Z."/>
            <person name="Xu P."/>
            <person name="Yang C."/>
        </authorList>
    </citation>
    <scope>NUCLEOTIDE SEQUENCE [LARGE SCALE GENOMIC DNA]</scope>
    <source>
        <strain evidence="2 3">5DNS001</strain>
    </source>
</reference>
<protein>
    <submittedName>
        <fullName evidence="2">Uncharacterized protein</fullName>
    </submittedName>
</protein>
<gene>
    <name evidence="2" type="ORF">ED312_04705</name>
</gene>
<dbReference type="EMBL" id="RJTM01000027">
    <property type="protein sequence ID" value="RNL91321.1"/>
    <property type="molecule type" value="Genomic_DNA"/>
</dbReference>
<keyword evidence="1" id="KW-1133">Transmembrane helix</keyword>
<organism evidence="2 3">
    <name type="scientific">Sinomicrobium pectinilyticum</name>
    <dbReference type="NCBI Taxonomy" id="1084421"/>
    <lineage>
        <taxon>Bacteria</taxon>
        <taxon>Pseudomonadati</taxon>
        <taxon>Bacteroidota</taxon>
        <taxon>Flavobacteriia</taxon>
        <taxon>Flavobacteriales</taxon>
        <taxon>Flavobacteriaceae</taxon>
        <taxon>Sinomicrobium</taxon>
    </lineage>
</organism>
<sequence length="62" mass="6999">MFRSYLKKSPEGPHPVFTEKEWKSRCSTCFLLGMIAGCIVLAVLFVIFAPELFGFSFFSAES</sequence>
<name>A0A3N0EU30_SINP1</name>
<feature type="transmembrane region" description="Helical" evidence="1">
    <location>
        <begin position="29"/>
        <end position="49"/>
    </location>
</feature>